<protein>
    <recommendedName>
        <fullName evidence="3">F-box domain-containing protein</fullName>
    </recommendedName>
</protein>
<dbReference type="Proteomes" id="UP000298030">
    <property type="component" value="Unassembled WGS sequence"/>
</dbReference>
<comment type="caution">
    <text evidence="1">The sequence shown here is derived from an EMBL/GenBank/DDBJ whole genome shotgun (WGS) entry which is preliminary data.</text>
</comment>
<evidence type="ECO:0008006" key="3">
    <source>
        <dbReference type="Google" id="ProtNLM"/>
    </source>
</evidence>
<evidence type="ECO:0000313" key="1">
    <source>
        <dbReference type="EMBL" id="TEB39468.1"/>
    </source>
</evidence>
<evidence type="ECO:0000313" key="2">
    <source>
        <dbReference type="Proteomes" id="UP000298030"/>
    </source>
</evidence>
<dbReference type="EMBL" id="QPFP01000001">
    <property type="protein sequence ID" value="TEB39468.1"/>
    <property type="molecule type" value="Genomic_DNA"/>
</dbReference>
<dbReference type="AlphaFoldDB" id="A0A4Y7U085"/>
<name>A0A4Y7U085_COPMI</name>
<gene>
    <name evidence="1" type="ORF">FA13DRAFT_1807943</name>
</gene>
<organism evidence="1 2">
    <name type="scientific">Coprinellus micaceus</name>
    <name type="common">Glistening ink-cap mushroom</name>
    <name type="synonym">Coprinus micaceus</name>
    <dbReference type="NCBI Taxonomy" id="71717"/>
    <lineage>
        <taxon>Eukaryota</taxon>
        <taxon>Fungi</taxon>
        <taxon>Dikarya</taxon>
        <taxon>Basidiomycota</taxon>
        <taxon>Agaricomycotina</taxon>
        <taxon>Agaricomycetes</taxon>
        <taxon>Agaricomycetidae</taxon>
        <taxon>Agaricales</taxon>
        <taxon>Agaricineae</taxon>
        <taxon>Psathyrellaceae</taxon>
        <taxon>Coprinellus</taxon>
    </lineage>
</organism>
<accession>A0A4Y7U085</accession>
<reference evidence="1 2" key="1">
    <citation type="journal article" date="2019" name="Nat. Ecol. Evol.">
        <title>Megaphylogeny resolves global patterns of mushroom evolution.</title>
        <authorList>
            <person name="Varga T."/>
            <person name="Krizsan K."/>
            <person name="Foldi C."/>
            <person name="Dima B."/>
            <person name="Sanchez-Garcia M."/>
            <person name="Sanchez-Ramirez S."/>
            <person name="Szollosi G.J."/>
            <person name="Szarkandi J.G."/>
            <person name="Papp V."/>
            <person name="Albert L."/>
            <person name="Andreopoulos W."/>
            <person name="Angelini C."/>
            <person name="Antonin V."/>
            <person name="Barry K.W."/>
            <person name="Bougher N.L."/>
            <person name="Buchanan P."/>
            <person name="Buyck B."/>
            <person name="Bense V."/>
            <person name="Catcheside P."/>
            <person name="Chovatia M."/>
            <person name="Cooper J."/>
            <person name="Damon W."/>
            <person name="Desjardin D."/>
            <person name="Finy P."/>
            <person name="Geml J."/>
            <person name="Haridas S."/>
            <person name="Hughes K."/>
            <person name="Justo A."/>
            <person name="Karasinski D."/>
            <person name="Kautmanova I."/>
            <person name="Kiss B."/>
            <person name="Kocsube S."/>
            <person name="Kotiranta H."/>
            <person name="LaButti K.M."/>
            <person name="Lechner B.E."/>
            <person name="Liimatainen K."/>
            <person name="Lipzen A."/>
            <person name="Lukacs Z."/>
            <person name="Mihaltcheva S."/>
            <person name="Morgado L.N."/>
            <person name="Niskanen T."/>
            <person name="Noordeloos M.E."/>
            <person name="Ohm R.A."/>
            <person name="Ortiz-Santana B."/>
            <person name="Ovrebo C."/>
            <person name="Racz N."/>
            <person name="Riley R."/>
            <person name="Savchenko A."/>
            <person name="Shiryaev A."/>
            <person name="Soop K."/>
            <person name="Spirin V."/>
            <person name="Szebenyi C."/>
            <person name="Tomsovsky M."/>
            <person name="Tulloss R.E."/>
            <person name="Uehling J."/>
            <person name="Grigoriev I.V."/>
            <person name="Vagvolgyi C."/>
            <person name="Papp T."/>
            <person name="Martin F.M."/>
            <person name="Miettinen O."/>
            <person name="Hibbett D.S."/>
            <person name="Nagy L.G."/>
        </authorList>
    </citation>
    <scope>NUCLEOTIDE SEQUENCE [LARGE SCALE GENOMIC DNA]</scope>
    <source>
        <strain evidence="1 2">FP101781</strain>
    </source>
</reference>
<sequence>MGANRSAEIKADLHFSAHSQACRAGGQLPASLVNLASGLSSKLSTSPPVEQRVDGMDSPFVPLLTTNYVPTEQEAGIIAQLLVAPQNELYGLNVTIHHLENQLSHLRNRREHLQTAVDAHRAMHTCPKCPQQAFPWYSHMSAADGGLLAFANTRLWAGLHISELPDRKWYQARRERRLIHIREWLSRARTTPIHLSFEWEEDIRPAFSSICAITPQPRWGGLRTDLGITSQVTLPYLTGVKINDKTPIQQLEKIHLIFGVLAGEEGYKKQLTTLNLSGNTHLTSLSLISTSSSPSFDITPYIPCANLRYLDLGVGMDPDFASRISLSSLVKILQQCPNL</sequence>
<proteinExistence type="predicted"/>
<dbReference type="STRING" id="71717.A0A4Y7U085"/>
<keyword evidence="2" id="KW-1185">Reference proteome</keyword>
<dbReference type="OrthoDB" id="3248197at2759"/>